<evidence type="ECO:0000256" key="4">
    <source>
        <dbReference type="ARBA" id="ARBA00023136"/>
    </source>
</evidence>
<protein>
    <recommendedName>
        <fullName evidence="7">G-protein coupled receptors family 2 profile 2 domain-containing protein</fullName>
    </recommendedName>
</protein>
<dbReference type="PANTHER" id="PTHR23112">
    <property type="entry name" value="G PROTEIN-COUPLED RECEPTOR 157-RELATED"/>
    <property type="match status" value="1"/>
</dbReference>
<dbReference type="OrthoDB" id="18453at2759"/>
<evidence type="ECO:0000256" key="6">
    <source>
        <dbReference type="SAM" id="Phobius"/>
    </source>
</evidence>
<dbReference type="SUPFAM" id="SSF81321">
    <property type="entry name" value="Family A G protein-coupled receptor-like"/>
    <property type="match status" value="1"/>
</dbReference>
<dbReference type="Proteomes" id="UP000481288">
    <property type="component" value="Unassembled WGS sequence"/>
</dbReference>
<evidence type="ECO:0000313" key="8">
    <source>
        <dbReference type="EMBL" id="TVY54934.1"/>
    </source>
</evidence>
<feature type="compositionally biased region" description="Polar residues" evidence="5">
    <location>
        <begin position="392"/>
        <end position="410"/>
    </location>
</feature>
<evidence type="ECO:0000313" key="9">
    <source>
        <dbReference type="Proteomes" id="UP000481288"/>
    </source>
</evidence>
<evidence type="ECO:0000256" key="1">
    <source>
        <dbReference type="ARBA" id="ARBA00004141"/>
    </source>
</evidence>
<feature type="region of interest" description="Disordered" evidence="5">
    <location>
        <begin position="374"/>
        <end position="410"/>
    </location>
</feature>
<dbReference type="GO" id="GO:0007166">
    <property type="term" value="P:cell surface receptor signaling pathway"/>
    <property type="evidence" value="ECO:0007669"/>
    <property type="project" value="InterPro"/>
</dbReference>
<feature type="transmembrane region" description="Helical" evidence="6">
    <location>
        <begin position="20"/>
        <end position="38"/>
    </location>
</feature>
<comment type="subcellular location">
    <subcellularLocation>
        <location evidence="1">Membrane</location>
        <topology evidence="1">Multi-pass membrane protein</topology>
    </subcellularLocation>
</comment>
<feature type="transmembrane region" description="Helical" evidence="6">
    <location>
        <begin position="50"/>
        <end position="68"/>
    </location>
</feature>
<evidence type="ECO:0000256" key="2">
    <source>
        <dbReference type="ARBA" id="ARBA00022692"/>
    </source>
</evidence>
<dbReference type="PROSITE" id="PS50261">
    <property type="entry name" value="G_PROTEIN_RECEP_F2_4"/>
    <property type="match status" value="1"/>
</dbReference>
<feature type="transmembrane region" description="Helical" evidence="6">
    <location>
        <begin position="295"/>
        <end position="314"/>
    </location>
</feature>
<keyword evidence="2 6" id="KW-0812">Transmembrane</keyword>
<feature type="transmembrane region" description="Helical" evidence="6">
    <location>
        <begin position="174"/>
        <end position="195"/>
    </location>
</feature>
<sequence>MPGTIPLSASELNALVITERVNSSFSMAGIFFVLITYTFSSHFDKPINRLIFFATWGNIGSTVASLISDAGPLAVVGHKTAPLCQLQGFLVQMFLGVDAYWAFCMAINVYLVFFRGYSTNQLRSLDFYYLIACFALSFIPAITFVFISSPSRGHVYGPAIIWCWISPSWDWMRIVFLYAIVWAAIVFAFAVYAMAGKVIWNKRRHLDGFLNPLNENPFTQIVTTEIEITHQERFIVKEDDEAPITSQRPEHFAPYSVNVQVDPKAQPGRPMPAPMRMRGITRDIAESETNPDAWLYARVAFLFFLALLITWVPSSVNRVYAMVNPDVTNFALNYVSSFVFPLQGFWNVIVYIVTSQQACRRLWSSMARRGSARQNANFGPNFTGGDGDGQQRFPSNSKQRLRSISSFSNS</sequence>
<feature type="transmembrane region" description="Helical" evidence="6">
    <location>
        <begin position="88"/>
        <end position="113"/>
    </location>
</feature>
<proteinExistence type="predicted"/>
<dbReference type="GO" id="GO:0005886">
    <property type="term" value="C:plasma membrane"/>
    <property type="evidence" value="ECO:0007669"/>
    <property type="project" value="TreeGrafter"/>
</dbReference>
<keyword evidence="9" id="KW-1185">Reference proteome</keyword>
<dbReference type="GO" id="GO:0007189">
    <property type="term" value="P:adenylate cyclase-activating G protein-coupled receptor signaling pathway"/>
    <property type="evidence" value="ECO:0007669"/>
    <property type="project" value="TreeGrafter"/>
</dbReference>
<dbReference type="InterPro" id="IPR017981">
    <property type="entry name" value="GPCR_2-like_7TM"/>
</dbReference>
<dbReference type="EMBL" id="QGMG01000291">
    <property type="protein sequence ID" value="TVY54934.1"/>
    <property type="molecule type" value="Genomic_DNA"/>
</dbReference>
<keyword evidence="4 6" id="KW-0472">Membrane</keyword>
<comment type="caution">
    <text evidence="8">The sequence shown here is derived from an EMBL/GenBank/DDBJ whole genome shotgun (WGS) entry which is preliminary data.</text>
</comment>
<feature type="transmembrane region" description="Helical" evidence="6">
    <location>
        <begin position="334"/>
        <end position="354"/>
    </location>
</feature>
<keyword evidence="3 6" id="KW-1133">Transmembrane helix</keyword>
<evidence type="ECO:0000259" key="7">
    <source>
        <dbReference type="PROSITE" id="PS50261"/>
    </source>
</evidence>
<dbReference type="PANTHER" id="PTHR23112:SF22">
    <property type="entry name" value="G-PROTEIN COUPLED RECEPTOR"/>
    <property type="match status" value="1"/>
</dbReference>
<dbReference type="Gene3D" id="1.20.1070.10">
    <property type="entry name" value="Rhodopsin 7-helix transmembrane proteins"/>
    <property type="match status" value="1"/>
</dbReference>
<reference evidence="8 9" key="1">
    <citation type="submission" date="2018-05" db="EMBL/GenBank/DDBJ databases">
        <title>Whole genome sequencing for identification of molecular markers to develop diagnostic detection tools for the regulated plant pathogen Lachnellula willkommii.</title>
        <authorList>
            <person name="Giroux E."/>
            <person name="Bilodeau G."/>
        </authorList>
    </citation>
    <scope>NUCLEOTIDE SEQUENCE [LARGE SCALE GENOMIC DNA]</scope>
    <source>
        <strain evidence="8 9">CBS 625.97</strain>
    </source>
</reference>
<dbReference type="GO" id="GO:0004930">
    <property type="term" value="F:G protein-coupled receptor activity"/>
    <property type="evidence" value="ECO:0007669"/>
    <property type="project" value="TreeGrafter"/>
</dbReference>
<name>A0A7D8YRA6_9HELO</name>
<organism evidence="8 9">
    <name type="scientific">Lachnellula cervina</name>
    <dbReference type="NCBI Taxonomy" id="1316786"/>
    <lineage>
        <taxon>Eukaryota</taxon>
        <taxon>Fungi</taxon>
        <taxon>Dikarya</taxon>
        <taxon>Ascomycota</taxon>
        <taxon>Pezizomycotina</taxon>
        <taxon>Leotiomycetes</taxon>
        <taxon>Helotiales</taxon>
        <taxon>Lachnaceae</taxon>
        <taxon>Lachnellula</taxon>
    </lineage>
</organism>
<feature type="domain" description="G-protein coupled receptors family 2 profile 2" evidence="7">
    <location>
        <begin position="15"/>
        <end position="355"/>
    </location>
</feature>
<gene>
    <name evidence="8" type="ORF">LCER1_G005082</name>
</gene>
<evidence type="ECO:0000256" key="3">
    <source>
        <dbReference type="ARBA" id="ARBA00022989"/>
    </source>
</evidence>
<feature type="transmembrane region" description="Helical" evidence="6">
    <location>
        <begin position="125"/>
        <end position="147"/>
    </location>
</feature>
<evidence type="ECO:0000256" key="5">
    <source>
        <dbReference type="SAM" id="MobiDB-lite"/>
    </source>
</evidence>
<accession>A0A7D8YRA6</accession>
<dbReference type="AlphaFoldDB" id="A0A7D8YRA6"/>